<protein>
    <submittedName>
        <fullName evidence="1">Uncharacterized protein</fullName>
    </submittedName>
</protein>
<dbReference type="EMBL" id="JAJSOF020000023">
    <property type="protein sequence ID" value="KAJ4435313.1"/>
    <property type="molecule type" value="Genomic_DNA"/>
</dbReference>
<keyword evidence="2" id="KW-1185">Reference proteome</keyword>
<comment type="caution">
    <text evidence="1">The sequence shown here is derived from an EMBL/GenBank/DDBJ whole genome shotgun (WGS) entry which is preliminary data.</text>
</comment>
<gene>
    <name evidence="1" type="ORF">ANN_17923</name>
</gene>
<dbReference type="Proteomes" id="UP001148838">
    <property type="component" value="Unassembled WGS sequence"/>
</dbReference>
<evidence type="ECO:0000313" key="1">
    <source>
        <dbReference type="EMBL" id="KAJ4435313.1"/>
    </source>
</evidence>
<organism evidence="1 2">
    <name type="scientific">Periplaneta americana</name>
    <name type="common">American cockroach</name>
    <name type="synonym">Blatta americana</name>
    <dbReference type="NCBI Taxonomy" id="6978"/>
    <lineage>
        <taxon>Eukaryota</taxon>
        <taxon>Metazoa</taxon>
        <taxon>Ecdysozoa</taxon>
        <taxon>Arthropoda</taxon>
        <taxon>Hexapoda</taxon>
        <taxon>Insecta</taxon>
        <taxon>Pterygota</taxon>
        <taxon>Neoptera</taxon>
        <taxon>Polyneoptera</taxon>
        <taxon>Dictyoptera</taxon>
        <taxon>Blattodea</taxon>
        <taxon>Blattoidea</taxon>
        <taxon>Blattidae</taxon>
        <taxon>Blattinae</taxon>
        <taxon>Periplaneta</taxon>
    </lineage>
</organism>
<name>A0ABQ8SMB9_PERAM</name>
<accession>A0ABQ8SMB9</accession>
<evidence type="ECO:0000313" key="2">
    <source>
        <dbReference type="Proteomes" id="UP001148838"/>
    </source>
</evidence>
<sequence>MNLRVPLKPVNKLLSDGTNVQLEKKRCAVCDAALTHNSLLRERRTFRGQQFCTPRGAPHSLSLSNLNPFSVSTVFTHTRSNFENCLRPFILHPLNLPTPLLPYTGTTNESLFNIVPSNQFISATPFLFIQSTSVYGMRQNIQLKLALIQRMYVSGESVHFRASFPVIRSGPRLRHVKEQHQKRFNNAAPNNTTLLAVVEKFRRTRPVLCRLARYNDLS</sequence>
<reference evidence="1 2" key="1">
    <citation type="journal article" date="2022" name="Allergy">
        <title>Genome assembly and annotation of Periplaneta americana reveal a comprehensive cockroach allergen profile.</title>
        <authorList>
            <person name="Wang L."/>
            <person name="Xiong Q."/>
            <person name="Saelim N."/>
            <person name="Wang L."/>
            <person name="Nong W."/>
            <person name="Wan A.T."/>
            <person name="Shi M."/>
            <person name="Liu X."/>
            <person name="Cao Q."/>
            <person name="Hui J.H.L."/>
            <person name="Sookrung N."/>
            <person name="Leung T.F."/>
            <person name="Tungtrongchitr A."/>
            <person name="Tsui S.K.W."/>
        </authorList>
    </citation>
    <scope>NUCLEOTIDE SEQUENCE [LARGE SCALE GENOMIC DNA]</scope>
    <source>
        <strain evidence="1">PWHHKU_190912</strain>
    </source>
</reference>
<proteinExistence type="predicted"/>